<proteinExistence type="predicted"/>
<protein>
    <submittedName>
        <fullName evidence="1">Uncharacterized protein</fullName>
    </submittedName>
</protein>
<organism evidence="1">
    <name type="scientific">candidate division WOR-3 bacterium</name>
    <dbReference type="NCBI Taxonomy" id="2052148"/>
    <lineage>
        <taxon>Bacteria</taxon>
        <taxon>Bacteria division WOR-3</taxon>
    </lineage>
</organism>
<evidence type="ECO:0000313" key="1">
    <source>
        <dbReference type="EMBL" id="HEN27178.1"/>
    </source>
</evidence>
<accession>A0A7C2PCT6</accession>
<gene>
    <name evidence="1" type="ORF">ENQ77_00605</name>
</gene>
<name>A0A7C2PCT6_UNCW3</name>
<comment type="caution">
    <text evidence="1">The sequence shown here is derived from an EMBL/GenBank/DDBJ whole genome shotgun (WGS) entry which is preliminary data.</text>
</comment>
<dbReference type="AlphaFoldDB" id="A0A7C2PCT6"/>
<dbReference type="EMBL" id="DSOL01000015">
    <property type="protein sequence ID" value="HEN27178.1"/>
    <property type="molecule type" value="Genomic_DNA"/>
</dbReference>
<reference evidence="1" key="1">
    <citation type="journal article" date="2020" name="mSystems">
        <title>Genome- and Community-Level Interaction Insights into Carbon Utilization and Element Cycling Functions of Hydrothermarchaeota in Hydrothermal Sediment.</title>
        <authorList>
            <person name="Zhou Z."/>
            <person name="Liu Y."/>
            <person name="Xu W."/>
            <person name="Pan J."/>
            <person name="Luo Z.H."/>
            <person name="Li M."/>
        </authorList>
    </citation>
    <scope>NUCLEOTIDE SEQUENCE [LARGE SCALE GENOMIC DNA]</scope>
    <source>
        <strain evidence="1">SpSt-34</strain>
    </source>
</reference>
<sequence length="98" mass="11083">MQEYPLIVVFKPEKRGEVAKAIENVKIMREFSIIPAYVVRFSKTGGLQIAGKRCSGKDLARLQGSHPRVIILWGFKPIPVYDTVVFNTSPFQNLLATY</sequence>